<name>G0S739_CHATD</name>
<reference evidence="2 3" key="1">
    <citation type="journal article" date="2011" name="Cell">
        <title>Insight into structure and assembly of the nuclear pore complex by utilizing the genome of a eukaryotic thermophile.</title>
        <authorList>
            <person name="Amlacher S."/>
            <person name="Sarges P."/>
            <person name="Flemming D."/>
            <person name="van Noort V."/>
            <person name="Kunze R."/>
            <person name="Devos D.P."/>
            <person name="Arumugam M."/>
            <person name="Bork P."/>
            <person name="Hurt E."/>
        </authorList>
    </citation>
    <scope>NUCLEOTIDE SEQUENCE [LARGE SCALE GENOMIC DNA]</scope>
    <source>
        <strain evidence="3">DSM 1495 / CBS 144.50 / IMI 039719</strain>
    </source>
</reference>
<sequence>MKDSSKHPPYDTNFVASDTEKDKVPPALKEPWTKCFAPVEVGDKISNGRASTNWALVPDASGGYDAYDITWHEPVGKLLMRGHIEEVVENDEKSGRSLRDVVGRMVYDVTAGEDATEVFYKHHVNLEKTLDIAESLVVGRIVNNWVPASEWYAEDEVVSMEKVYKFNGLANSDPECHNALKGYRGTYLTPIPNFPGKELVYDVTLIFRYGSRDEQQRVCLWLGKVTEDDDTQD</sequence>
<gene>
    <name evidence="2" type="ORF">CTHT_0036040</name>
</gene>
<organism evidence="3">
    <name type="scientific">Chaetomium thermophilum (strain DSM 1495 / CBS 144.50 / IMI 039719)</name>
    <name type="common">Thermochaetoides thermophila</name>
    <dbReference type="NCBI Taxonomy" id="759272"/>
    <lineage>
        <taxon>Eukaryota</taxon>
        <taxon>Fungi</taxon>
        <taxon>Dikarya</taxon>
        <taxon>Ascomycota</taxon>
        <taxon>Pezizomycotina</taxon>
        <taxon>Sordariomycetes</taxon>
        <taxon>Sordariomycetidae</taxon>
        <taxon>Sordariales</taxon>
        <taxon>Chaetomiaceae</taxon>
        <taxon>Thermochaetoides</taxon>
    </lineage>
</organism>
<dbReference type="RefSeq" id="XP_006694033.1">
    <property type="nucleotide sequence ID" value="XM_006693970.1"/>
</dbReference>
<keyword evidence="3" id="KW-1185">Reference proteome</keyword>
<accession>G0S739</accession>
<dbReference type="EMBL" id="GL988041">
    <property type="protein sequence ID" value="EGS21737.1"/>
    <property type="molecule type" value="Genomic_DNA"/>
</dbReference>
<dbReference type="InterPro" id="IPR036400">
    <property type="entry name" value="Cyt_B5-like_heme/steroid_sf"/>
</dbReference>
<dbReference type="HOGENOM" id="CLU_1189794_0_0_1"/>
<evidence type="ECO:0000313" key="2">
    <source>
        <dbReference type="EMBL" id="EGS21737.1"/>
    </source>
</evidence>
<feature type="region of interest" description="Disordered" evidence="1">
    <location>
        <begin position="1"/>
        <end position="23"/>
    </location>
</feature>
<dbReference type="GeneID" id="18257642"/>
<evidence type="ECO:0000313" key="3">
    <source>
        <dbReference type="Proteomes" id="UP000008066"/>
    </source>
</evidence>
<dbReference type="Proteomes" id="UP000008066">
    <property type="component" value="Unassembled WGS sequence"/>
</dbReference>
<dbReference type="KEGG" id="cthr:CTHT_0036040"/>
<dbReference type="AlphaFoldDB" id="G0S739"/>
<evidence type="ECO:0000256" key="1">
    <source>
        <dbReference type="SAM" id="MobiDB-lite"/>
    </source>
</evidence>
<dbReference type="SUPFAM" id="SSF55856">
    <property type="entry name" value="Cytochrome b5-like heme/steroid binding domain"/>
    <property type="match status" value="1"/>
</dbReference>
<proteinExistence type="predicted"/>
<protein>
    <submittedName>
        <fullName evidence="2">Uncharacterized protein</fullName>
    </submittedName>
</protein>